<dbReference type="InterPro" id="IPR002026">
    <property type="entry name" value="Urease_gamma/gamma-beta_su"/>
</dbReference>
<dbReference type="Pfam" id="PF01979">
    <property type="entry name" value="Amidohydro_1"/>
    <property type="match status" value="1"/>
</dbReference>
<dbReference type="InterPro" id="IPR036463">
    <property type="entry name" value="Urease_gamma_sf"/>
</dbReference>
<sequence>MKLTPREIEKLILHDAGYLAQKRLAQGLQLNYTEAVALIATQILEFVRDGKKTVAELMDIGKQLLGRRQVLPAVPLLLETVQVEGTFPDGTKLITIHDAIALDDGNLELALYGSFLPVPSLDKFPGTDKDYKVPGEIIISKQNSISLNIGRKAVIIIVRNIGDRPIQVGSHYHFIETNPSLVFDRKRAYGMRLNIPAGTAVRFEPGDSKSVSLVSIGGNKVVRGGNGLVNGPVDDSRLEKVMETVQAQGFGHAEEENVWEGVTGENNMVTQTIPNEVYASLYGPTTKDLIRLGDTDLFAEIEKDFAVHGDECVFGGGKTIRDGMGQATGHLSSDCLDTVITNAVIIDYTGIYKGDIGIKNLLIVNIGKAGNPDVMDDVKSDMIVGVNTEVIAAEGMVVTAGAIDCHVHFISPQLAHDAIASGITTVIGGGTGPADGTRATTCTPAPIHMKFMLHSTDGIPLNVGFVGKGNTSDPDGLHEIIEAGAMGLQLHEDWGSTPAAVENCLNIAEQYDIQVSINTDTLNESGFVENTVAAFKGRPVITYHRGNMEEVISDAQGGSIHLLGFHERAMLNVGVSGDIAVCGEPYVLPSSISSTRPLTVNTIDEQIDLLMASHRLWKNNPEDVAFAKSRIRQEIIAAEDILHDMGAISIISSGSQAMGRIGEVIARTWQTAHKMKVQRGTLDPGRDSDNFRIKRYIAKYTINPAIANGISQYVGSIENRGERVGTFDMVGGVERGDKGAAAVLGGGGGEVGGWRGPEGTGYAADEYARSRGVGACMCSDFYYWVLSGINAIAGAYSDRISF</sequence>
<keyword evidence="5 9" id="KW-0479">Metal-binding</keyword>
<dbReference type="PRINTS" id="PR01752">
    <property type="entry name" value="UREASE"/>
</dbReference>
<evidence type="ECO:0000256" key="7">
    <source>
        <dbReference type="ARBA" id="ARBA00046803"/>
    </source>
</evidence>
<dbReference type="FunFam" id="3.30.280.10:FF:000001">
    <property type="entry name" value="Urease subunit alpha"/>
    <property type="match status" value="1"/>
</dbReference>
<dbReference type="Proteomes" id="UP001419268">
    <property type="component" value="Unassembled WGS sequence"/>
</dbReference>
<dbReference type="HAMAP" id="MF_01953">
    <property type="entry name" value="Urease_alpha"/>
    <property type="match status" value="1"/>
</dbReference>
<name>A0AAP0IQU4_9MAGN</name>
<evidence type="ECO:0000256" key="4">
    <source>
        <dbReference type="ARBA" id="ARBA00022596"/>
    </source>
</evidence>
<dbReference type="NCBIfam" id="NF009682">
    <property type="entry name" value="PRK13203.1"/>
    <property type="match status" value="1"/>
</dbReference>
<comment type="subunit">
    <text evidence="7">Homohexamer. Other oligomeric forms may exist depending on pH and presence of salts.</text>
</comment>
<dbReference type="InterPro" id="IPR006680">
    <property type="entry name" value="Amidohydro-rel"/>
</dbReference>
<dbReference type="Pfam" id="PF00699">
    <property type="entry name" value="Urease_beta"/>
    <property type="match status" value="1"/>
</dbReference>
<evidence type="ECO:0000256" key="10">
    <source>
        <dbReference type="PIRSR" id="PIRSR611612-52"/>
    </source>
</evidence>
<dbReference type="InterPro" id="IPR050112">
    <property type="entry name" value="Urease_alpha_subunit"/>
</dbReference>
<dbReference type="CDD" id="cd00390">
    <property type="entry name" value="Urease_gamma"/>
    <property type="match status" value="1"/>
</dbReference>
<dbReference type="GO" id="GO:0016151">
    <property type="term" value="F:nickel cation binding"/>
    <property type="evidence" value="ECO:0007669"/>
    <property type="project" value="InterPro"/>
</dbReference>
<dbReference type="PROSITE" id="PS51368">
    <property type="entry name" value="UREASE_3"/>
    <property type="match status" value="1"/>
</dbReference>
<dbReference type="InterPro" id="IPR002019">
    <property type="entry name" value="Urease_beta-like"/>
</dbReference>
<dbReference type="PROSITE" id="PS01120">
    <property type="entry name" value="UREASE_1"/>
    <property type="match status" value="1"/>
</dbReference>
<dbReference type="SUPFAM" id="SSF51338">
    <property type="entry name" value="Composite domain of metallo-dependent hydrolases"/>
    <property type="match status" value="1"/>
</dbReference>
<feature type="binding site" evidence="11">
    <location>
        <position position="491"/>
    </location>
    <ligand>
        <name>substrate</name>
    </ligand>
</feature>
<gene>
    <name evidence="13" type="ORF">Scep_018120</name>
</gene>
<dbReference type="PANTHER" id="PTHR43440:SF1">
    <property type="entry name" value="UREASE"/>
    <property type="match status" value="1"/>
</dbReference>
<comment type="pathway">
    <text evidence="2 9">Nitrogen metabolism; urea degradation; CO(2) and NH(3) from urea (urease route): step 1/1.</text>
</comment>
<dbReference type="GO" id="GO:0035550">
    <property type="term" value="C:urease complex"/>
    <property type="evidence" value="ECO:0007669"/>
    <property type="project" value="InterPro"/>
</dbReference>
<comment type="catalytic activity">
    <reaction evidence="8">
        <text>urea + 2 H2O + H(+) = hydrogencarbonate + 2 NH4(+)</text>
        <dbReference type="Rhea" id="RHEA:20557"/>
        <dbReference type="ChEBI" id="CHEBI:15377"/>
        <dbReference type="ChEBI" id="CHEBI:15378"/>
        <dbReference type="ChEBI" id="CHEBI:16199"/>
        <dbReference type="ChEBI" id="CHEBI:17544"/>
        <dbReference type="ChEBI" id="CHEBI:28938"/>
        <dbReference type="EC" id="3.5.1.5"/>
    </reaction>
    <physiologicalReaction direction="left-to-right" evidence="8">
        <dbReference type="Rhea" id="RHEA:20558"/>
    </physiologicalReaction>
</comment>
<dbReference type="Pfam" id="PF00547">
    <property type="entry name" value="Urease_gamma"/>
    <property type="match status" value="1"/>
</dbReference>
<dbReference type="EC" id="3.5.1.5" evidence="3 9"/>
<evidence type="ECO:0000256" key="2">
    <source>
        <dbReference type="ARBA" id="ARBA00004897"/>
    </source>
</evidence>
<dbReference type="CDD" id="cd00407">
    <property type="entry name" value="Urease_beta"/>
    <property type="match status" value="1"/>
</dbReference>
<keyword evidence="14" id="KW-1185">Reference proteome</keyword>
<dbReference type="InterPro" id="IPR005848">
    <property type="entry name" value="Urease_asu"/>
</dbReference>
<evidence type="ECO:0000256" key="9">
    <source>
        <dbReference type="PIRNR" id="PIRNR001222"/>
    </source>
</evidence>
<evidence type="ECO:0000256" key="5">
    <source>
        <dbReference type="ARBA" id="ARBA00022723"/>
    </source>
</evidence>
<evidence type="ECO:0000256" key="11">
    <source>
        <dbReference type="PROSITE-ProRule" id="PRU00700"/>
    </source>
</evidence>
<dbReference type="Gene3D" id="3.30.280.10">
    <property type="entry name" value="Urease, gamma-like subunit"/>
    <property type="match status" value="1"/>
</dbReference>
<accession>A0AAP0IQU4</accession>
<dbReference type="InterPro" id="IPR017951">
    <property type="entry name" value="Urease_asu_c"/>
</dbReference>
<dbReference type="InterPro" id="IPR040881">
    <property type="entry name" value="Urease_linker"/>
</dbReference>
<evidence type="ECO:0000256" key="6">
    <source>
        <dbReference type="ARBA" id="ARBA00022801"/>
    </source>
</evidence>
<proteinExistence type="inferred from homology"/>
<protein>
    <recommendedName>
        <fullName evidence="3 9">Urease</fullName>
        <ecNumber evidence="3 9">3.5.1.5</ecNumber>
    </recommendedName>
    <alternativeName>
        <fullName evidence="9">Urea amidohydrolase</fullName>
    </alternativeName>
</protein>
<dbReference type="NCBIfam" id="NF009671">
    <property type="entry name" value="PRK13192.1"/>
    <property type="match status" value="1"/>
</dbReference>
<comment type="caution">
    <text evidence="13">The sequence shown here is derived from an EMBL/GenBank/DDBJ whole genome shotgun (WGS) entry which is preliminary data.</text>
</comment>
<evidence type="ECO:0000313" key="14">
    <source>
        <dbReference type="Proteomes" id="UP001419268"/>
    </source>
</evidence>
<dbReference type="AlphaFoldDB" id="A0AAP0IQU4"/>
<dbReference type="Gene3D" id="2.10.150.10">
    <property type="entry name" value="Urease, beta subunit"/>
    <property type="match status" value="1"/>
</dbReference>
<dbReference type="PANTHER" id="PTHR43440">
    <property type="entry name" value="UREASE"/>
    <property type="match status" value="1"/>
</dbReference>
<dbReference type="EMBL" id="JBBNAG010000007">
    <property type="protein sequence ID" value="KAK9120027.1"/>
    <property type="molecule type" value="Genomic_DNA"/>
</dbReference>
<dbReference type="HAMAP" id="MF_01954">
    <property type="entry name" value="Urease_beta"/>
    <property type="match status" value="1"/>
</dbReference>
<evidence type="ECO:0000259" key="12">
    <source>
        <dbReference type="PROSITE" id="PS51368"/>
    </source>
</evidence>
<dbReference type="Gene3D" id="3.20.20.140">
    <property type="entry name" value="Metal-dependent hydrolases"/>
    <property type="match status" value="1"/>
</dbReference>
<reference evidence="13 14" key="1">
    <citation type="submission" date="2024-01" db="EMBL/GenBank/DDBJ databases">
        <title>Genome assemblies of Stephania.</title>
        <authorList>
            <person name="Yang L."/>
        </authorList>
    </citation>
    <scope>NUCLEOTIDE SEQUENCE [LARGE SCALE GENOMIC DNA]</scope>
    <source>
        <strain evidence="13">JXDWG</strain>
        <tissue evidence="13">Leaf</tissue>
    </source>
</reference>
<dbReference type="SUPFAM" id="SSF51556">
    <property type="entry name" value="Metallo-dependent hydrolases"/>
    <property type="match status" value="1"/>
</dbReference>
<dbReference type="NCBIfam" id="NF009686">
    <property type="entry name" value="PRK13207.1"/>
    <property type="match status" value="1"/>
</dbReference>
<dbReference type="Pfam" id="PF00449">
    <property type="entry name" value="Urease_alpha"/>
    <property type="match status" value="1"/>
</dbReference>
<dbReference type="InterPro" id="IPR008221">
    <property type="entry name" value="Urease"/>
</dbReference>
<keyword evidence="6 9" id="KW-0378">Hydrolase</keyword>
<dbReference type="GO" id="GO:0009039">
    <property type="term" value="F:urease activity"/>
    <property type="evidence" value="ECO:0007669"/>
    <property type="project" value="UniProtKB-EC"/>
</dbReference>
<organism evidence="13 14">
    <name type="scientific">Stephania cephalantha</name>
    <dbReference type="NCBI Taxonomy" id="152367"/>
    <lineage>
        <taxon>Eukaryota</taxon>
        <taxon>Viridiplantae</taxon>
        <taxon>Streptophyta</taxon>
        <taxon>Embryophyta</taxon>
        <taxon>Tracheophyta</taxon>
        <taxon>Spermatophyta</taxon>
        <taxon>Magnoliopsida</taxon>
        <taxon>Ranunculales</taxon>
        <taxon>Menispermaceae</taxon>
        <taxon>Menispermoideae</taxon>
        <taxon>Cissampelideae</taxon>
        <taxon>Stephania</taxon>
    </lineage>
</organism>
<dbReference type="PIRSF" id="PIRSF001222">
    <property type="entry name" value="Urease"/>
    <property type="match status" value="1"/>
</dbReference>
<keyword evidence="4 9" id="KW-0533">Nickel</keyword>
<dbReference type="Gene3D" id="2.30.40.10">
    <property type="entry name" value="Urease, subunit C, domain 1"/>
    <property type="match status" value="1"/>
</dbReference>
<dbReference type="NCBIfam" id="TIGR00192">
    <property type="entry name" value="urease_beta"/>
    <property type="match status" value="1"/>
</dbReference>
<dbReference type="InterPro" id="IPR032466">
    <property type="entry name" value="Metal_Hydrolase"/>
</dbReference>
<evidence type="ECO:0000256" key="1">
    <source>
        <dbReference type="ARBA" id="ARBA00001948"/>
    </source>
</evidence>
<comment type="cofactor">
    <cofactor evidence="1">
        <name>Ni cation</name>
        <dbReference type="ChEBI" id="CHEBI:25516"/>
    </cofactor>
</comment>
<dbReference type="InterPro" id="IPR011059">
    <property type="entry name" value="Metal-dep_hydrolase_composite"/>
</dbReference>
<evidence type="ECO:0000313" key="13">
    <source>
        <dbReference type="EMBL" id="KAK9120027.1"/>
    </source>
</evidence>
<feature type="domain" description="Urease" evidence="12">
    <location>
        <begin position="401"/>
        <end position="718"/>
    </location>
</feature>
<dbReference type="SUPFAM" id="SSF51278">
    <property type="entry name" value="Urease, beta-subunit"/>
    <property type="match status" value="1"/>
</dbReference>
<dbReference type="InterPro" id="IPR011612">
    <property type="entry name" value="Urease_alpha_N_dom"/>
</dbReference>
<dbReference type="InterPro" id="IPR036461">
    <property type="entry name" value="Urease_betasu_sf"/>
</dbReference>
<feature type="active site" description="Proton donor" evidence="10 11">
    <location>
        <position position="614"/>
    </location>
</feature>
<evidence type="ECO:0000256" key="8">
    <source>
        <dbReference type="ARBA" id="ARBA00051420"/>
    </source>
</evidence>
<dbReference type="GO" id="GO:0043419">
    <property type="term" value="P:urea catabolic process"/>
    <property type="evidence" value="ECO:0007669"/>
    <property type="project" value="InterPro"/>
</dbReference>
<dbReference type="InterPro" id="IPR029754">
    <property type="entry name" value="Urease_Ni-bd"/>
</dbReference>
<dbReference type="Pfam" id="PF18473">
    <property type="entry name" value="Urease_linker"/>
    <property type="match status" value="1"/>
</dbReference>
<dbReference type="FunFam" id="2.10.150.10:FF:000002">
    <property type="entry name" value="Urease"/>
    <property type="match status" value="1"/>
</dbReference>
<dbReference type="SUPFAM" id="SSF54111">
    <property type="entry name" value="Urease, gamma-subunit"/>
    <property type="match status" value="1"/>
</dbReference>
<dbReference type="NCBIfam" id="TIGR00193">
    <property type="entry name" value="urease_gam"/>
    <property type="match status" value="1"/>
</dbReference>
<evidence type="ECO:0000256" key="3">
    <source>
        <dbReference type="ARBA" id="ARBA00012934"/>
    </source>
</evidence>